<evidence type="ECO:0000313" key="10">
    <source>
        <dbReference type="Proteomes" id="UP000035963"/>
    </source>
</evidence>
<dbReference type="InterPro" id="IPR043128">
    <property type="entry name" value="Rev_trsase/Diguanyl_cyclase"/>
</dbReference>
<dbReference type="PROSITE" id="PS50113">
    <property type="entry name" value="PAC"/>
    <property type="match status" value="2"/>
</dbReference>
<sequence>MTLFIFAVLLLCALSAMVLWPVLTLAALPLTGVAVVLVVAVAGGIGVPALLLSRRRPRRSAQHVSLAAEREALASYIDHAFRPALLVSGNNVLRANLALLKELGMSSSGDDIIGMPFENIVHPRDQQRVPQILEQRDGHDEVLTLLRADGSSSRLHVSVFPGAHPTLRMLQLGGTLVNGERSTQPPGSTWPHKLAARLGDVLFALDDELAVAYISPAWSLVAGAGSANATGTPLLQLLHPEDRAAVTQALREAVRNSGAATPVEARVLNAQGPLCWMEIRARALSPAADDPLPGAVIGVMIDVTRRKLNEESLRAQRRSLRTLVDNVPGMIYRGHSDRRWSMEFVSEGCLELTGYPPTALMGNGPVGFGDLIHPEDREYVWTSVQMRTGRGEGFELTYKIIDRGGNIKWVAEIGRGIFSATGELLGLEGLITDFSSRQRVQEDARRRLIYESTTGLMNHSVLLDRLAFTFAHATANGYRFAVAYLGFGGPQSLAQEYGPADADRLMIELGKRLKVLHTDCNGIGRHDDAGFVCLLTDFTFGAGPRSHAAASPDESQVEQRLGRLFEGIGMPVRLDHREFALRMHWSLVWHDAGRHRVPGQLIEEAIDTTTAHLHALSG</sequence>
<feature type="transmembrane region" description="Helical" evidence="6">
    <location>
        <begin position="36"/>
        <end position="53"/>
    </location>
</feature>
<feature type="domain" description="PAS" evidence="7">
    <location>
        <begin position="316"/>
        <end position="391"/>
    </location>
</feature>
<name>A0A0J1FXS4_9BURK</name>
<dbReference type="Gene3D" id="3.30.450.20">
    <property type="entry name" value="PAS domain"/>
    <property type="match status" value="2"/>
</dbReference>
<dbReference type="Pfam" id="PF13426">
    <property type="entry name" value="PAS_9"/>
    <property type="match status" value="1"/>
</dbReference>
<evidence type="ECO:0000256" key="2">
    <source>
        <dbReference type="ARBA" id="ARBA00012438"/>
    </source>
</evidence>
<dbReference type="InterPro" id="IPR000014">
    <property type="entry name" value="PAS"/>
</dbReference>
<evidence type="ECO:0000256" key="3">
    <source>
        <dbReference type="ARBA" id="ARBA00022553"/>
    </source>
</evidence>
<evidence type="ECO:0000259" key="7">
    <source>
        <dbReference type="PROSITE" id="PS50112"/>
    </source>
</evidence>
<gene>
    <name evidence="9" type="ORF">EOS_18115</name>
</gene>
<feature type="domain" description="PAC" evidence="8">
    <location>
        <begin position="394"/>
        <end position="446"/>
    </location>
</feature>
<keyword evidence="10" id="KW-1185">Reference proteome</keyword>
<comment type="catalytic activity">
    <reaction evidence="1">
        <text>ATP + protein L-histidine = ADP + protein N-phospho-L-histidine.</text>
        <dbReference type="EC" id="2.7.13.3"/>
    </reaction>
</comment>
<dbReference type="PROSITE" id="PS50112">
    <property type="entry name" value="PAS"/>
    <property type="match status" value="2"/>
</dbReference>
<keyword evidence="3" id="KW-0597">Phosphoprotein</keyword>
<dbReference type="EMBL" id="AEJF01000116">
    <property type="protein sequence ID" value="KLU24743.1"/>
    <property type="molecule type" value="Genomic_DNA"/>
</dbReference>
<dbReference type="SUPFAM" id="SSF55785">
    <property type="entry name" value="PYP-like sensor domain (PAS domain)"/>
    <property type="match status" value="3"/>
</dbReference>
<dbReference type="InterPro" id="IPR029787">
    <property type="entry name" value="Nucleotide_cyclase"/>
</dbReference>
<dbReference type="CDD" id="cd00130">
    <property type="entry name" value="PAS"/>
    <property type="match status" value="3"/>
</dbReference>
<protein>
    <recommendedName>
        <fullName evidence="2">histidine kinase</fullName>
        <ecNumber evidence="2">2.7.13.3</ecNumber>
    </recommendedName>
</protein>
<keyword evidence="6" id="KW-0472">Membrane</keyword>
<accession>A0A0J1FXS4</accession>
<dbReference type="GO" id="GO:0004673">
    <property type="term" value="F:protein histidine kinase activity"/>
    <property type="evidence" value="ECO:0007669"/>
    <property type="project" value="UniProtKB-EC"/>
</dbReference>
<dbReference type="InterPro" id="IPR035965">
    <property type="entry name" value="PAS-like_dom_sf"/>
</dbReference>
<dbReference type="Pfam" id="PF00990">
    <property type="entry name" value="GGDEF"/>
    <property type="match status" value="1"/>
</dbReference>
<dbReference type="PATRIC" id="fig|908627.4.peg.4059"/>
<feature type="domain" description="PAC" evidence="8">
    <location>
        <begin position="261"/>
        <end position="315"/>
    </location>
</feature>
<proteinExistence type="predicted"/>
<dbReference type="OrthoDB" id="344644at2"/>
<feature type="domain" description="PAS" evidence="7">
    <location>
        <begin position="202"/>
        <end position="257"/>
    </location>
</feature>
<dbReference type="InterPro" id="IPR000160">
    <property type="entry name" value="GGDEF_dom"/>
</dbReference>
<dbReference type="Pfam" id="PF08447">
    <property type="entry name" value="PAS_3"/>
    <property type="match status" value="2"/>
</dbReference>
<evidence type="ECO:0000256" key="1">
    <source>
        <dbReference type="ARBA" id="ARBA00000085"/>
    </source>
</evidence>
<dbReference type="NCBIfam" id="TIGR00229">
    <property type="entry name" value="sensory_box"/>
    <property type="match status" value="2"/>
</dbReference>
<evidence type="ECO:0000256" key="6">
    <source>
        <dbReference type="SAM" id="Phobius"/>
    </source>
</evidence>
<dbReference type="SMART" id="SM00091">
    <property type="entry name" value="PAS"/>
    <property type="match status" value="3"/>
</dbReference>
<comment type="caution">
    <text evidence="9">The sequence shown here is derived from an EMBL/GenBank/DDBJ whole genome shotgun (WGS) entry which is preliminary data.</text>
</comment>
<organism evidence="9 10">
    <name type="scientific">Caballeronia mineralivorans PML1(12)</name>
    <dbReference type="NCBI Taxonomy" id="908627"/>
    <lineage>
        <taxon>Bacteria</taxon>
        <taxon>Pseudomonadati</taxon>
        <taxon>Pseudomonadota</taxon>
        <taxon>Betaproteobacteria</taxon>
        <taxon>Burkholderiales</taxon>
        <taxon>Burkholderiaceae</taxon>
        <taxon>Caballeronia</taxon>
    </lineage>
</organism>
<dbReference type="InterPro" id="IPR013655">
    <property type="entry name" value="PAS_fold_3"/>
</dbReference>
<dbReference type="InterPro" id="IPR052162">
    <property type="entry name" value="Sensor_kinase/Photoreceptor"/>
</dbReference>
<evidence type="ECO:0000256" key="5">
    <source>
        <dbReference type="ARBA" id="ARBA00022777"/>
    </source>
</evidence>
<reference evidence="9 10" key="1">
    <citation type="journal article" date="2015" name="Genome Announc.">
        <title>Draft Genome Sequence of Burkholderia sp. Strain PML1(12), an Ectomycorrhizosphere-Inhabiting Bacterium with Effective Mineral-Weathering Ability.</title>
        <authorList>
            <person name="Uroz S."/>
            <person name="Oger P."/>
        </authorList>
    </citation>
    <scope>NUCLEOTIDE SEQUENCE [LARGE SCALE GENOMIC DNA]</scope>
    <source>
        <strain evidence="10">PML1(12)</strain>
    </source>
</reference>
<dbReference type="Gene3D" id="3.30.70.270">
    <property type="match status" value="1"/>
</dbReference>
<keyword evidence="6" id="KW-0812">Transmembrane</keyword>
<dbReference type="AlphaFoldDB" id="A0A0J1FXS4"/>
<dbReference type="RefSeq" id="WP_047848051.1">
    <property type="nucleotide sequence ID" value="NZ_AEJF01000116.1"/>
</dbReference>
<dbReference type="EC" id="2.7.13.3" evidence="2"/>
<keyword evidence="6" id="KW-1133">Transmembrane helix</keyword>
<keyword evidence="5" id="KW-0418">Kinase</keyword>
<dbReference type="SUPFAM" id="SSF55073">
    <property type="entry name" value="Nucleotide cyclase"/>
    <property type="match status" value="1"/>
</dbReference>
<keyword evidence="4" id="KW-0808">Transferase</keyword>
<evidence type="ECO:0000259" key="8">
    <source>
        <dbReference type="PROSITE" id="PS50113"/>
    </source>
</evidence>
<dbReference type="Proteomes" id="UP000035963">
    <property type="component" value="Unassembled WGS sequence"/>
</dbReference>
<dbReference type="InterPro" id="IPR000700">
    <property type="entry name" value="PAS-assoc_C"/>
</dbReference>
<dbReference type="PANTHER" id="PTHR43304">
    <property type="entry name" value="PHYTOCHROME-LIKE PROTEIN CPH1"/>
    <property type="match status" value="1"/>
</dbReference>
<evidence type="ECO:0000256" key="4">
    <source>
        <dbReference type="ARBA" id="ARBA00022679"/>
    </source>
</evidence>
<dbReference type="PANTHER" id="PTHR43304:SF1">
    <property type="entry name" value="PAC DOMAIN-CONTAINING PROTEIN"/>
    <property type="match status" value="1"/>
</dbReference>
<evidence type="ECO:0000313" key="9">
    <source>
        <dbReference type="EMBL" id="KLU24743.1"/>
    </source>
</evidence>